<dbReference type="PANTHER" id="PTHR10791">
    <property type="entry name" value="RAG1-ACTIVATING PROTEIN 1"/>
    <property type="match status" value="1"/>
</dbReference>
<feature type="transmembrane region" description="Helical" evidence="9">
    <location>
        <begin position="34"/>
        <end position="54"/>
    </location>
</feature>
<dbReference type="GO" id="GO:0051119">
    <property type="term" value="F:sugar transmembrane transporter activity"/>
    <property type="evidence" value="ECO:0007669"/>
    <property type="project" value="InterPro"/>
</dbReference>
<dbReference type="GO" id="GO:0012505">
    <property type="term" value="C:endomembrane system"/>
    <property type="evidence" value="ECO:0007669"/>
    <property type="project" value="UniProtKB-SubCell"/>
</dbReference>
<evidence type="ECO:0000313" key="11">
    <source>
        <dbReference type="EMBL" id="KAF9616287.1"/>
    </source>
</evidence>
<comment type="caution">
    <text evidence="11">The sequence shown here is derived from an EMBL/GenBank/DDBJ whole genome shotgun (WGS) entry which is preliminary data.</text>
</comment>
<evidence type="ECO:0000256" key="7">
    <source>
        <dbReference type="ARBA" id="ARBA00022989"/>
    </source>
</evidence>
<keyword evidence="4 9" id="KW-0762">Sugar transport</keyword>
<evidence type="ECO:0000256" key="5">
    <source>
        <dbReference type="ARBA" id="ARBA00022692"/>
    </source>
</evidence>
<feature type="transmembrane region" description="Helical" evidence="9">
    <location>
        <begin position="60"/>
        <end position="82"/>
    </location>
</feature>
<feature type="compositionally biased region" description="Basic and acidic residues" evidence="10">
    <location>
        <begin position="211"/>
        <end position="225"/>
    </location>
</feature>
<name>A0A835IH11_9MAGN</name>
<sequence>MFAGQVTSFFLFLSPGQMMWTIHKRKDVEDFMPIPLVAGVMNCLMWVFYGLPFVTKSNVLIVTINSLGLAMELFYVAVYYYYAHLQKKRWKSRTYVMLMFIVIIVAFILFAGLTLEVFPRHSRGTIAGWASTIFSICLYASPLSAMWTVWTTKSVEYLPLLICCANLLNGTTWAGYALIRMDYFVLVSNGIGAILGVLQLLLYATFRKPGGGDDDKKKSPQKQDLELGSIGNLTRVGN</sequence>
<evidence type="ECO:0000256" key="2">
    <source>
        <dbReference type="ARBA" id="ARBA00007809"/>
    </source>
</evidence>
<keyword evidence="5 9" id="KW-0812">Transmembrane</keyword>
<keyword evidence="12" id="KW-1185">Reference proteome</keyword>
<evidence type="ECO:0000256" key="8">
    <source>
        <dbReference type="ARBA" id="ARBA00023136"/>
    </source>
</evidence>
<feature type="transmembrane region" description="Helical" evidence="9">
    <location>
        <begin position="157"/>
        <end position="179"/>
    </location>
</feature>
<keyword evidence="8 9" id="KW-0472">Membrane</keyword>
<comment type="caution">
    <text evidence="9">Lacks conserved residue(s) required for the propagation of feature annotation.</text>
</comment>
<gene>
    <name evidence="11" type="ORF">IFM89_029063</name>
</gene>
<evidence type="ECO:0000256" key="10">
    <source>
        <dbReference type="SAM" id="MobiDB-lite"/>
    </source>
</evidence>
<keyword evidence="6" id="KW-0677">Repeat</keyword>
<keyword evidence="3 9" id="KW-0813">Transport</keyword>
<organism evidence="11 12">
    <name type="scientific">Coptis chinensis</name>
    <dbReference type="NCBI Taxonomy" id="261450"/>
    <lineage>
        <taxon>Eukaryota</taxon>
        <taxon>Viridiplantae</taxon>
        <taxon>Streptophyta</taxon>
        <taxon>Embryophyta</taxon>
        <taxon>Tracheophyta</taxon>
        <taxon>Spermatophyta</taxon>
        <taxon>Magnoliopsida</taxon>
        <taxon>Ranunculales</taxon>
        <taxon>Ranunculaceae</taxon>
        <taxon>Coptidoideae</taxon>
        <taxon>Coptis</taxon>
    </lineage>
</organism>
<dbReference type="Proteomes" id="UP000631114">
    <property type="component" value="Unassembled WGS sequence"/>
</dbReference>
<comment type="subcellular location">
    <subcellularLocation>
        <location evidence="1">Endomembrane system</location>
        <topology evidence="1">Multi-pass membrane protein</topology>
    </subcellularLocation>
</comment>
<dbReference type="AlphaFoldDB" id="A0A835IH11"/>
<dbReference type="PANTHER" id="PTHR10791:SF236">
    <property type="entry name" value="BIDIRECTIONAL SUGAR TRANSPORTER SWEET8"/>
    <property type="match status" value="1"/>
</dbReference>
<reference evidence="11 12" key="1">
    <citation type="submission" date="2020-10" db="EMBL/GenBank/DDBJ databases">
        <title>The Coptis chinensis genome and diversification of protoberbering-type alkaloids.</title>
        <authorList>
            <person name="Wang B."/>
            <person name="Shu S."/>
            <person name="Song C."/>
            <person name="Liu Y."/>
        </authorList>
    </citation>
    <scope>NUCLEOTIDE SEQUENCE [LARGE SCALE GENOMIC DNA]</scope>
    <source>
        <strain evidence="11">HL-2020</strain>
        <tissue evidence="11">Leaf</tissue>
    </source>
</reference>
<evidence type="ECO:0000256" key="6">
    <source>
        <dbReference type="ARBA" id="ARBA00022737"/>
    </source>
</evidence>
<feature type="transmembrane region" description="Helical" evidence="9">
    <location>
        <begin position="126"/>
        <end position="150"/>
    </location>
</feature>
<evidence type="ECO:0000313" key="12">
    <source>
        <dbReference type="Proteomes" id="UP000631114"/>
    </source>
</evidence>
<dbReference type="Pfam" id="PF03083">
    <property type="entry name" value="MtN3_slv"/>
    <property type="match status" value="2"/>
</dbReference>
<feature type="transmembrane region" description="Helical" evidence="9">
    <location>
        <begin position="94"/>
        <end position="114"/>
    </location>
</feature>
<comment type="function">
    <text evidence="9">Mediates both low-affinity uptake and efflux of sugar across the membrane.</text>
</comment>
<proteinExistence type="inferred from homology"/>
<feature type="region of interest" description="Disordered" evidence="10">
    <location>
        <begin position="211"/>
        <end position="238"/>
    </location>
</feature>
<dbReference type="GO" id="GO:0016020">
    <property type="term" value="C:membrane"/>
    <property type="evidence" value="ECO:0007669"/>
    <property type="project" value="InterPro"/>
</dbReference>
<comment type="similarity">
    <text evidence="2 9">Belongs to the SWEET sugar transporter family.</text>
</comment>
<accession>A0A835IH11</accession>
<dbReference type="OrthoDB" id="409725at2759"/>
<dbReference type="InterPro" id="IPR004316">
    <property type="entry name" value="SWEET_rpt"/>
</dbReference>
<dbReference type="InterPro" id="IPR047664">
    <property type="entry name" value="SWEET"/>
</dbReference>
<evidence type="ECO:0000256" key="9">
    <source>
        <dbReference type="RuleBase" id="RU910715"/>
    </source>
</evidence>
<protein>
    <recommendedName>
        <fullName evidence="9">Bidirectional sugar transporter SWEET</fullName>
    </recommendedName>
</protein>
<evidence type="ECO:0000256" key="1">
    <source>
        <dbReference type="ARBA" id="ARBA00004127"/>
    </source>
</evidence>
<dbReference type="EMBL" id="JADFTS010000003">
    <property type="protein sequence ID" value="KAF9616287.1"/>
    <property type="molecule type" value="Genomic_DNA"/>
</dbReference>
<evidence type="ECO:0000256" key="4">
    <source>
        <dbReference type="ARBA" id="ARBA00022597"/>
    </source>
</evidence>
<evidence type="ECO:0000256" key="3">
    <source>
        <dbReference type="ARBA" id="ARBA00022448"/>
    </source>
</evidence>
<dbReference type="FunFam" id="1.20.1280.290:FF:000001">
    <property type="entry name" value="Bidirectional sugar transporter SWEET"/>
    <property type="match status" value="1"/>
</dbReference>
<dbReference type="Gene3D" id="1.20.1280.290">
    <property type="match status" value="2"/>
</dbReference>
<dbReference type="FunFam" id="1.20.1280.290:FF:000002">
    <property type="entry name" value="Bidirectional sugar transporter SWEET"/>
    <property type="match status" value="1"/>
</dbReference>
<keyword evidence="7 9" id="KW-1133">Transmembrane helix</keyword>
<feature type="transmembrane region" description="Helical" evidence="9">
    <location>
        <begin position="185"/>
        <end position="206"/>
    </location>
</feature>